<proteinExistence type="predicted"/>
<accession>A0ABV6EZT1</accession>
<name>A0ABV6EZT1_9BRAD</name>
<reference evidence="2 3" key="1">
    <citation type="submission" date="2024-09" db="EMBL/GenBank/DDBJ databases">
        <authorList>
            <person name="Sun Q."/>
            <person name="Mori K."/>
        </authorList>
    </citation>
    <scope>NUCLEOTIDE SEQUENCE [LARGE SCALE GENOMIC DNA]</scope>
    <source>
        <strain evidence="2 3">KCTC 23279</strain>
    </source>
</reference>
<dbReference type="EMBL" id="JBHLWM010000012">
    <property type="protein sequence ID" value="MFC0243737.1"/>
    <property type="molecule type" value="Genomic_DNA"/>
</dbReference>
<dbReference type="RefSeq" id="WP_378393009.1">
    <property type="nucleotide sequence ID" value="NZ_JBHLWM010000012.1"/>
</dbReference>
<feature type="region of interest" description="Disordered" evidence="1">
    <location>
        <begin position="127"/>
        <end position="151"/>
    </location>
</feature>
<evidence type="ECO:0000313" key="2">
    <source>
        <dbReference type="EMBL" id="MFC0243737.1"/>
    </source>
</evidence>
<organism evidence="2 3">
    <name type="scientific">Rhodopseudomonas telluris</name>
    <dbReference type="NCBI Taxonomy" id="644215"/>
    <lineage>
        <taxon>Bacteria</taxon>
        <taxon>Pseudomonadati</taxon>
        <taxon>Pseudomonadota</taxon>
        <taxon>Alphaproteobacteria</taxon>
        <taxon>Hyphomicrobiales</taxon>
        <taxon>Nitrobacteraceae</taxon>
        <taxon>Rhodopseudomonas</taxon>
    </lineage>
</organism>
<comment type="caution">
    <text evidence="2">The sequence shown here is derived from an EMBL/GenBank/DDBJ whole genome shotgun (WGS) entry which is preliminary data.</text>
</comment>
<keyword evidence="3" id="KW-1185">Reference proteome</keyword>
<protein>
    <submittedName>
        <fullName evidence="2">Uncharacterized protein</fullName>
    </submittedName>
</protein>
<sequence length="151" mass="16119">MELASTPLPPLCFAAGDAQMIAVIMQHASASARSMPDDRRRAGGAAWRGARPVRVLVLLAMLPLACSTARAAEAVAAATARPATTGARFDDRFPRAQDNFADRFILPQPAPALDPPPKRVVTTIERFPRRGTDARRPSPPVIAPPASVRAY</sequence>
<evidence type="ECO:0000256" key="1">
    <source>
        <dbReference type="SAM" id="MobiDB-lite"/>
    </source>
</evidence>
<evidence type="ECO:0000313" key="3">
    <source>
        <dbReference type="Proteomes" id="UP001589775"/>
    </source>
</evidence>
<dbReference type="Proteomes" id="UP001589775">
    <property type="component" value="Unassembled WGS sequence"/>
</dbReference>
<gene>
    <name evidence="2" type="ORF">ACFFJ6_24855</name>
</gene>
<feature type="compositionally biased region" description="Basic and acidic residues" evidence="1">
    <location>
        <begin position="127"/>
        <end position="136"/>
    </location>
</feature>